<feature type="region of interest" description="Disordered" evidence="1">
    <location>
        <begin position="70"/>
        <end position="89"/>
    </location>
</feature>
<sequence length="128" mass="13211">MGVGINLDGHDVGIFCVRKLHTELPVQLLLARPVGVPYGGGEIPESRKEYPQLGFRPALPGLPRVDDGLRGGALGGDLPGPSGNGDGVAARVEDGLVAGEPAVAFGDLRAGLGHLGVGRRMQLHLRVP</sequence>
<protein>
    <submittedName>
        <fullName evidence="2">Uncharacterized protein</fullName>
    </submittedName>
</protein>
<comment type="caution">
    <text evidence="2">The sequence shown here is derived from an EMBL/GenBank/DDBJ whole genome shotgun (WGS) entry which is preliminary data.</text>
</comment>
<evidence type="ECO:0000313" key="2">
    <source>
        <dbReference type="EMBL" id="MCF2529709.1"/>
    </source>
</evidence>
<name>A0AA41U575_9ACTN</name>
<accession>A0AA41U575</accession>
<evidence type="ECO:0000313" key="3">
    <source>
        <dbReference type="Proteomes" id="UP001165378"/>
    </source>
</evidence>
<dbReference type="RefSeq" id="WP_235054117.1">
    <property type="nucleotide sequence ID" value="NZ_JAKFHA010000012.1"/>
</dbReference>
<organism evidence="2 3">
    <name type="scientific">Yinghuangia soli</name>
    <dbReference type="NCBI Taxonomy" id="2908204"/>
    <lineage>
        <taxon>Bacteria</taxon>
        <taxon>Bacillati</taxon>
        <taxon>Actinomycetota</taxon>
        <taxon>Actinomycetes</taxon>
        <taxon>Kitasatosporales</taxon>
        <taxon>Streptomycetaceae</taxon>
        <taxon>Yinghuangia</taxon>
    </lineage>
</organism>
<dbReference type="EMBL" id="JAKFHA010000012">
    <property type="protein sequence ID" value="MCF2529709.1"/>
    <property type="molecule type" value="Genomic_DNA"/>
</dbReference>
<proteinExistence type="predicted"/>
<dbReference type="Proteomes" id="UP001165378">
    <property type="component" value="Unassembled WGS sequence"/>
</dbReference>
<keyword evidence="3" id="KW-1185">Reference proteome</keyword>
<evidence type="ECO:0000256" key="1">
    <source>
        <dbReference type="SAM" id="MobiDB-lite"/>
    </source>
</evidence>
<reference evidence="2" key="1">
    <citation type="submission" date="2022-01" db="EMBL/GenBank/DDBJ databases">
        <title>Genome-Based Taxonomic Classification of the Phylum Actinobacteria.</title>
        <authorList>
            <person name="Gao Y."/>
        </authorList>
    </citation>
    <scope>NUCLEOTIDE SEQUENCE</scope>
    <source>
        <strain evidence="2">KLBMP 8922</strain>
    </source>
</reference>
<dbReference type="AlphaFoldDB" id="A0AA41U575"/>
<feature type="compositionally biased region" description="Gly residues" evidence="1">
    <location>
        <begin position="70"/>
        <end position="86"/>
    </location>
</feature>
<gene>
    <name evidence="2" type="ORF">LZ495_21140</name>
</gene>